<reference evidence="2 3" key="1">
    <citation type="submission" date="2019-08" db="EMBL/GenBank/DDBJ databases">
        <title>Complete genome sequence of Candidatus Uab amorphum.</title>
        <authorList>
            <person name="Shiratori T."/>
            <person name="Suzuki S."/>
            <person name="Kakizawa Y."/>
            <person name="Ishida K."/>
        </authorList>
    </citation>
    <scope>NUCLEOTIDE SEQUENCE [LARGE SCALE GENOMIC DNA]</scope>
    <source>
        <strain evidence="2 3">SRT547</strain>
    </source>
</reference>
<sequence>MYTVKQVAAWAKVSSGTVVRWIHDGKLRARKNNNGKWRIYKLSSKALLKSRKKNKSTSKKK</sequence>
<keyword evidence="3" id="KW-1185">Reference proteome</keyword>
<dbReference type="InterPro" id="IPR010093">
    <property type="entry name" value="SinI_DNA-bd"/>
</dbReference>
<dbReference type="AlphaFoldDB" id="A0A5S9IM64"/>
<dbReference type="InterPro" id="IPR041657">
    <property type="entry name" value="HTH_17"/>
</dbReference>
<evidence type="ECO:0000259" key="1">
    <source>
        <dbReference type="Pfam" id="PF12728"/>
    </source>
</evidence>
<organism evidence="2 3">
    <name type="scientific">Uabimicrobium amorphum</name>
    <dbReference type="NCBI Taxonomy" id="2596890"/>
    <lineage>
        <taxon>Bacteria</taxon>
        <taxon>Pseudomonadati</taxon>
        <taxon>Planctomycetota</taxon>
        <taxon>Candidatus Uabimicrobiia</taxon>
        <taxon>Candidatus Uabimicrobiales</taxon>
        <taxon>Candidatus Uabimicrobiaceae</taxon>
        <taxon>Candidatus Uabimicrobium</taxon>
    </lineage>
</organism>
<dbReference type="InterPro" id="IPR009061">
    <property type="entry name" value="DNA-bd_dom_put_sf"/>
</dbReference>
<dbReference type="Gene3D" id="1.10.1660.10">
    <property type="match status" value="1"/>
</dbReference>
<dbReference type="Pfam" id="PF12728">
    <property type="entry name" value="HTH_17"/>
    <property type="match status" value="1"/>
</dbReference>
<dbReference type="KEGG" id="uam:UABAM_02808"/>
<dbReference type="NCBIfam" id="TIGR01764">
    <property type="entry name" value="excise"/>
    <property type="match status" value="1"/>
</dbReference>
<evidence type="ECO:0000313" key="2">
    <source>
        <dbReference type="EMBL" id="BBM84448.1"/>
    </source>
</evidence>
<dbReference type="OrthoDB" id="5459819at2"/>
<evidence type="ECO:0000313" key="3">
    <source>
        <dbReference type="Proteomes" id="UP000326354"/>
    </source>
</evidence>
<dbReference type="EMBL" id="AP019860">
    <property type="protein sequence ID" value="BBM84448.1"/>
    <property type="molecule type" value="Genomic_DNA"/>
</dbReference>
<dbReference type="RefSeq" id="WP_151968604.1">
    <property type="nucleotide sequence ID" value="NZ_AP019860.1"/>
</dbReference>
<name>A0A5S9IM64_UABAM</name>
<accession>A0A5S9IM64</accession>
<protein>
    <recommendedName>
        <fullName evidence="1">Helix-turn-helix domain-containing protein</fullName>
    </recommendedName>
</protein>
<proteinExistence type="predicted"/>
<gene>
    <name evidence="2" type="ORF">UABAM_02808</name>
</gene>
<dbReference type="SUPFAM" id="SSF46955">
    <property type="entry name" value="Putative DNA-binding domain"/>
    <property type="match status" value="1"/>
</dbReference>
<dbReference type="GO" id="GO:0003677">
    <property type="term" value="F:DNA binding"/>
    <property type="evidence" value="ECO:0007669"/>
    <property type="project" value="InterPro"/>
</dbReference>
<feature type="domain" description="Helix-turn-helix" evidence="1">
    <location>
        <begin position="1"/>
        <end position="41"/>
    </location>
</feature>
<dbReference type="Proteomes" id="UP000326354">
    <property type="component" value="Chromosome"/>
</dbReference>